<sequence length="101" mass="11834">MDESGEEVDPDSAPFFIRVVQMAGELEEEKVFLLPALEEPRRLIRPTRMEQPMDAWSQLLQMSHRLSRALQRHVKLRGSNLRKECRELINVIETFLKTAED</sequence>
<comment type="caution">
    <text evidence="1">The sequence shown here is derived from an EMBL/GenBank/DDBJ whole genome shotgun (WGS) entry which is preliminary data.</text>
</comment>
<name>A0AAV5W1B0_9BILA</name>
<proteinExistence type="predicted"/>
<gene>
    <name evidence="1" type="ORF">PFISCL1PPCAC_15802</name>
</gene>
<evidence type="ECO:0000313" key="2">
    <source>
        <dbReference type="Proteomes" id="UP001432322"/>
    </source>
</evidence>
<dbReference type="Proteomes" id="UP001432322">
    <property type="component" value="Unassembled WGS sequence"/>
</dbReference>
<keyword evidence="2" id="KW-1185">Reference proteome</keyword>
<evidence type="ECO:0000313" key="1">
    <source>
        <dbReference type="EMBL" id="GMT24505.1"/>
    </source>
</evidence>
<reference evidence="1" key="1">
    <citation type="submission" date="2023-10" db="EMBL/GenBank/DDBJ databases">
        <title>Genome assembly of Pristionchus species.</title>
        <authorList>
            <person name="Yoshida K."/>
            <person name="Sommer R.J."/>
        </authorList>
    </citation>
    <scope>NUCLEOTIDE SEQUENCE</scope>
    <source>
        <strain evidence="1">RS5133</strain>
    </source>
</reference>
<organism evidence="1 2">
    <name type="scientific">Pristionchus fissidentatus</name>
    <dbReference type="NCBI Taxonomy" id="1538716"/>
    <lineage>
        <taxon>Eukaryota</taxon>
        <taxon>Metazoa</taxon>
        <taxon>Ecdysozoa</taxon>
        <taxon>Nematoda</taxon>
        <taxon>Chromadorea</taxon>
        <taxon>Rhabditida</taxon>
        <taxon>Rhabditina</taxon>
        <taxon>Diplogasteromorpha</taxon>
        <taxon>Diplogasteroidea</taxon>
        <taxon>Neodiplogasteridae</taxon>
        <taxon>Pristionchus</taxon>
    </lineage>
</organism>
<dbReference type="EMBL" id="BTSY01000004">
    <property type="protein sequence ID" value="GMT24505.1"/>
    <property type="molecule type" value="Genomic_DNA"/>
</dbReference>
<dbReference type="AlphaFoldDB" id="A0AAV5W1B0"/>
<protein>
    <submittedName>
        <fullName evidence="1">Uncharacterized protein</fullName>
    </submittedName>
</protein>
<accession>A0AAV5W1B0</accession>